<evidence type="ECO:0000313" key="11">
    <source>
        <dbReference type="EMBL" id="OPC68156.1"/>
    </source>
</evidence>
<organism evidence="11 12">
    <name type="scientific">Elizabethkingia occulta</name>
    <dbReference type="NCBI Taxonomy" id="1867263"/>
    <lineage>
        <taxon>Bacteria</taxon>
        <taxon>Pseudomonadati</taxon>
        <taxon>Bacteroidota</taxon>
        <taxon>Flavobacteriia</taxon>
        <taxon>Flavobacteriales</taxon>
        <taxon>Weeksellaceae</taxon>
        <taxon>Elizabethkingia</taxon>
    </lineage>
</organism>
<dbReference type="InterPro" id="IPR012675">
    <property type="entry name" value="Beta-grasp_dom_sf"/>
</dbReference>
<dbReference type="InterPro" id="IPR017938">
    <property type="entry name" value="Riboflavin_synthase-like_b-brl"/>
</dbReference>
<dbReference type="GO" id="GO:0050660">
    <property type="term" value="F:flavin adenine dinucleotide binding"/>
    <property type="evidence" value="ECO:0007669"/>
    <property type="project" value="TreeGrafter"/>
</dbReference>
<dbReference type="SUPFAM" id="SSF52343">
    <property type="entry name" value="Ferredoxin reductase-like, C-terminal NADP-linked domain"/>
    <property type="match status" value="1"/>
</dbReference>
<reference evidence="11 12" key="1">
    <citation type="submission" date="2016-06" db="EMBL/GenBank/DDBJ databases">
        <title>Revisiting the taxonomy of the Elizabethkingia Genus based on Whole-Genome Sequencing, Optical Mapping, and MALDI-TOF.</title>
        <authorList>
            <person name="Nicholson A.C."/>
        </authorList>
    </citation>
    <scope>NUCLEOTIDE SEQUENCE [LARGE SCALE GENOMIC DNA]</scope>
    <source>
        <strain evidence="11 12">G4070</strain>
    </source>
</reference>
<evidence type="ECO:0000256" key="4">
    <source>
        <dbReference type="ARBA" id="ARBA00022723"/>
    </source>
</evidence>
<dbReference type="Gene3D" id="3.40.50.80">
    <property type="entry name" value="Nucleotide-binding domain of ferredoxin-NADP reductase (FNR) module"/>
    <property type="match status" value="1"/>
</dbReference>
<evidence type="ECO:0000259" key="10">
    <source>
        <dbReference type="PROSITE" id="PS51384"/>
    </source>
</evidence>
<evidence type="ECO:0000256" key="5">
    <source>
        <dbReference type="ARBA" id="ARBA00022827"/>
    </source>
</evidence>
<dbReference type="GO" id="GO:0051537">
    <property type="term" value="F:2 iron, 2 sulfur cluster binding"/>
    <property type="evidence" value="ECO:0007669"/>
    <property type="project" value="UniProtKB-KW"/>
</dbReference>
<dbReference type="CDD" id="cd00207">
    <property type="entry name" value="fer2"/>
    <property type="match status" value="1"/>
</dbReference>
<dbReference type="GO" id="GO:0046872">
    <property type="term" value="F:metal ion binding"/>
    <property type="evidence" value="ECO:0007669"/>
    <property type="project" value="UniProtKB-KW"/>
</dbReference>
<dbReference type="Gene3D" id="2.40.30.10">
    <property type="entry name" value="Translation factors"/>
    <property type="match status" value="1"/>
</dbReference>
<dbReference type="InterPro" id="IPR036010">
    <property type="entry name" value="2Fe-2S_ferredoxin-like_sf"/>
</dbReference>
<dbReference type="PRINTS" id="PR00410">
    <property type="entry name" value="PHEHYDRXLASE"/>
</dbReference>
<dbReference type="GO" id="GO:0016491">
    <property type="term" value="F:oxidoreductase activity"/>
    <property type="evidence" value="ECO:0007669"/>
    <property type="project" value="UniProtKB-KW"/>
</dbReference>
<proteinExistence type="predicted"/>
<protein>
    <submittedName>
        <fullName evidence="11">Oxidoreductase</fullName>
    </submittedName>
</protein>
<dbReference type="Pfam" id="PF00111">
    <property type="entry name" value="Fer2"/>
    <property type="match status" value="1"/>
</dbReference>
<comment type="caution">
    <text evidence="11">The sequence shown here is derived from an EMBL/GenBank/DDBJ whole genome shotgun (WGS) entry which is preliminary data.</text>
</comment>
<dbReference type="InterPro" id="IPR050415">
    <property type="entry name" value="MRET"/>
</dbReference>
<dbReference type="PROSITE" id="PS00197">
    <property type="entry name" value="2FE2S_FER_1"/>
    <property type="match status" value="1"/>
</dbReference>
<keyword evidence="12" id="KW-1185">Reference proteome</keyword>
<dbReference type="Pfam" id="PF00175">
    <property type="entry name" value="NAD_binding_1"/>
    <property type="match status" value="1"/>
</dbReference>
<dbReference type="InterPro" id="IPR006058">
    <property type="entry name" value="2Fe2S_fd_BS"/>
</dbReference>
<dbReference type="InterPro" id="IPR001433">
    <property type="entry name" value="OxRdtase_FAD/NAD-bd"/>
</dbReference>
<evidence type="ECO:0000256" key="6">
    <source>
        <dbReference type="ARBA" id="ARBA00023002"/>
    </source>
</evidence>
<evidence type="ECO:0000256" key="8">
    <source>
        <dbReference type="ARBA" id="ARBA00023014"/>
    </source>
</evidence>
<keyword evidence="3" id="KW-0001">2Fe-2S</keyword>
<dbReference type="InterPro" id="IPR001041">
    <property type="entry name" value="2Fe-2S_ferredoxin-type"/>
</dbReference>
<dbReference type="EMBL" id="MAHX01000005">
    <property type="protein sequence ID" value="OPC68156.1"/>
    <property type="molecule type" value="Genomic_DNA"/>
</dbReference>
<sequence length="370" mass="42945">MLENVTIRNTVQFHWLKIVKKKRLTKTSFSLTFEIPEHLKEKYQYESGQYSAIKLGNRQNDYSYTSAPYENELSFGIKYSSEESFAYHLYQGLEPGDLVEISEPQGRFTIRSRPNEKRTILCFASGIGITPILSHMKNILHNEINTRLFLFYGNRDKENIAFIDELSDLQTQYADRFHSFFFFSRDKAKNLMFQGRLDAKKVSLIINQILDQDEEDEESTIWDATDEVLICGPGEMIKSIANACYQHGIRKQNIHFELFDEFNEDIYEIEEELPVVKDIEVKFTLFGKEYEHHIPSNETRVLSSLLEAGYDIPYSCKSGLCGSCRCHLEEGEVYMVENEYLTEKETQSGLILPCVGVALSRKINLNFDNI</sequence>
<keyword evidence="4" id="KW-0479">Metal-binding</keyword>
<feature type="domain" description="FAD-binding FR-type" evidence="10">
    <location>
        <begin position="11"/>
        <end position="111"/>
    </location>
</feature>
<comment type="cofactor">
    <cofactor evidence="1">
        <name>FAD</name>
        <dbReference type="ChEBI" id="CHEBI:57692"/>
    </cofactor>
</comment>
<dbReference type="PROSITE" id="PS51085">
    <property type="entry name" value="2FE2S_FER_2"/>
    <property type="match status" value="1"/>
</dbReference>
<keyword evidence="6" id="KW-0560">Oxidoreductase</keyword>
<dbReference type="InterPro" id="IPR017927">
    <property type="entry name" value="FAD-bd_FR_type"/>
</dbReference>
<evidence type="ECO:0000259" key="9">
    <source>
        <dbReference type="PROSITE" id="PS51085"/>
    </source>
</evidence>
<keyword evidence="8" id="KW-0411">Iron-sulfur</keyword>
<dbReference type="PANTHER" id="PTHR47354:SF8">
    <property type="entry name" value="1,2-PHENYLACETYL-COA EPOXIDASE, SUBUNIT E"/>
    <property type="match status" value="1"/>
</dbReference>
<evidence type="ECO:0000256" key="1">
    <source>
        <dbReference type="ARBA" id="ARBA00001974"/>
    </source>
</evidence>
<evidence type="ECO:0000313" key="12">
    <source>
        <dbReference type="Proteomes" id="UP000190813"/>
    </source>
</evidence>
<dbReference type="SUPFAM" id="SSF54292">
    <property type="entry name" value="2Fe-2S ferredoxin-like"/>
    <property type="match status" value="1"/>
</dbReference>
<dbReference type="Gene3D" id="3.10.20.30">
    <property type="match status" value="1"/>
</dbReference>
<dbReference type="SUPFAM" id="SSF63380">
    <property type="entry name" value="Riboflavin synthase domain-like"/>
    <property type="match status" value="1"/>
</dbReference>
<keyword evidence="5" id="KW-0274">FAD</keyword>
<evidence type="ECO:0000256" key="2">
    <source>
        <dbReference type="ARBA" id="ARBA00022630"/>
    </source>
</evidence>
<dbReference type="AlphaFoldDB" id="A0A1T3MUF8"/>
<accession>A0A1T3MUF8</accession>
<dbReference type="Proteomes" id="UP000190813">
    <property type="component" value="Unassembled WGS sequence"/>
</dbReference>
<gene>
    <name evidence="11" type="ORF">BAZ10_13300</name>
</gene>
<name>A0A1T3MUF8_9FLAO</name>
<dbReference type="InterPro" id="IPR039261">
    <property type="entry name" value="FNR_nucleotide-bd"/>
</dbReference>
<keyword evidence="7" id="KW-0408">Iron</keyword>
<feature type="domain" description="2Fe-2S ferredoxin-type" evidence="9">
    <location>
        <begin position="279"/>
        <end position="370"/>
    </location>
</feature>
<dbReference type="PANTHER" id="PTHR47354">
    <property type="entry name" value="NADH OXIDOREDUCTASE HCR"/>
    <property type="match status" value="1"/>
</dbReference>
<keyword evidence="2" id="KW-0285">Flavoprotein</keyword>
<dbReference type="PROSITE" id="PS51384">
    <property type="entry name" value="FAD_FR"/>
    <property type="match status" value="1"/>
</dbReference>
<evidence type="ECO:0000256" key="7">
    <source>
        <dbReference type="ARBA" id="ARBA00023004"/>
    </source>
</evidence>
<evidence type="ECO:0000256" key="3">
    <source>
        <dbReference type="ARBA" id="ARBA00022714"/>
    </source>
</evidence>